<organism evidence="2 3">
    <name type="scientific">Adiantum capillus-veneris</name>
    <name type="common">Maidenhair fern</name>
    <dbReference type="NCBI Taxonomy" id="13818"/>
    <lineage>
        <taxon>Eukaryota</taxon>
        <taxon>Viridiplantae</taxon>
        <taxon>Streptophyta</taxon>
        <taxon>Embryophyta</taxon>
        <taxon>Tracheophyta</taxon>
        <taxon>Polypodiopsida</taxon>
        <taxon>Polypodiidae</taxon>
        <taxon>Polypodiales</taxon>
        <taxon>Pteridineae</taxon>
        <taxon>Pteridaceae</taxon>
        <taxon>Vittarioideae</taxon>
        <taxon>Adiantum</taxon>
    </lineage>
</organism>
<evidence type="ECO:0000313" key="3">
    <source>
        <dbReference type="Proteomes" id="UP000886520"/>
    </source>
</evidence>
<dbReference type="Pfam" id="PF02458">
    <property type="entry name" value="Transferase"/>
    <property type="match status" value="1"/>
</dbReference>
<dbReference type="InterPro" id="IPR051283">
    <property type="entry name" value="Sec_Metabolite_Acyltrans"/>
</dbReference>
<dbReference type="EMBL" id="JABFUD020000004">
    <property type="protein sequence ID" value="KAI5080806.1"/>
    <property type="molecule type" value="Genomic_DNA"/>
</dbReference>
<dbReference type="OrthoDB" id="1862401at2759"/>
<dbReference type="InterPro" id="IPR023213">
    <property type="entry name" value="CAT-like_dom_sf"/>
</dbReference>
<comment type="caution">
    <text evidence="2">The sequence shown here is derived from an EMBL/GenBank/DDBJ whole genome shotgun (WGS) entry which is preliminary data.</text>
</comment>
<dbReference type="AlphaFoldDB" id="A0A9D4V6P0"/>
<name>A0A9D4V6P0_ADICA</name>
<sequence>MGQGQPAIAGTRRHFLQKPALHQGCQLSHDDAGQLTIDCNDAGVEFVEAVTDHNFLELEDAQFPILELYDGLARVSHHIHHESLEDAALLSIQVTKFKDGAGIAIGVAASHVVFDGHSLWYFLKAWGECCRKERVSLPPLHVRSVLKPECLLEKSKLPTSVKYVPPTPVLPKRPLERGHHRVLHFDASIVQQLKQTAIRESGNSCVTSFQAVMACVWKRVIAALDLSPQHKVCMNFKADLRQRLRPALTEAYFGNALDTLYVNATAGELMQEGVGAIAARIHETIKVLDDQAYIRQRLAVSKEAELDQLLSEVIQGVTQAMFVHHGSKFPVYQVDVGMGKPVAARAPTIHSDTSVVIYPGKGLGSIDVCVRFTKLQNFEAFLSIASPSLDI</sequence>
<proteinExistence type="predicted"/>
<dbReference type="SUPFAM" id="SSF52777">
    <property type="entry name" value="CoA-dependent acyltransferases"/>
    <property type="match status" value="1"/>
</dbReference>
<dbReference type="Gene3D" id="3.30.559.10">
    <property type="entry name" value="Chloramphenicol acetyltransferase-like domain"/>
    <property type="match status" value="2"/>
</dbReference>
<evidence type="ECO:0000256" key="1">
    <source>
        <dbReference type="ARBA" id="ARBA00022679"/>
    </source>
</evidence>
<keyword evidence="1" id="KW-0808">Transferase</keyword>
<accession>A0A9D4V6P0</accession>
<evidence type="ECO:0000313" key="2">
    <source>
        <dbReference type="EMBL" id="KAI5080806.1"/>
    </source>
</evidence>
<reference evidence="2" key="1">
    <citation type="submission" date="2021-01" db="EMBL/GenBank/DDBJ databases">
        <title>Adiantum capillus-veneris genome.</title>
        <authorList>
            <person name="Fang Y."/>
            <person name="Liao Q."/>
        </authorList>
    </citation>
    <scope>NUCLEOTIDE SEQUENCE</scope>
    <source>
        <strain evidence="2">H3</strain>
        <tissue evidence="2">Leaf</tissue>
    </source>
</reference>
<keyword evidence="3" id="KW-1185">Reference proteome</keyword>
<dbReference type="GO" id="GO:0016740">
    <property type="term" value="F:transferase activity"/>
    <property type="evidence" value="ECO:0007669"/>
    <property type="project" value="UniProtKB-KW"/>
</dbReference>
<dbReference type="Proteomes" id="UP000886520">
    <property type="component" value="Chromosome 4"/>
</dbReference>
<protein>
    <submittedName>
        <fullName evidence="2">Uncharacterized protein</fullName>
    </submittedName>
</protein>
<dbReference type="PANTHER" id="PTHR31896">
    <property type="entry name" value="FAMILY REGULATORY PROTEIN, PUTATIVE (AFU_ORTHOLOGUE AFUA_3G14730)-RELATED"/>
    <property type="match status" value="1"/>
</dbReference>
<gene>
    <name evidence="2" type="ORF">GOP47_0003989</name>
</gene>
<dbReference type="PANTHER" id="PTHR31896:SF64">
    <property type="entry name" value="TRICHOTHECENE 3-O-ACETYLTRANSFERASE"/>
    <property type="match status" value="1"/>
</dbReference>